<dbReference type="FunFam" id="1.10.275.10:FF:000001">
    <property type="entry name" value="Fumarate hydratase, mitochondrial"/>
    <property type="match status" value="1"/>
</dbReference>
<evidence type="ECO:0000256" key="2">
    <source>
        <dbReference type="ARBA" id="ARBA00009084"/>
    </source>
</evidence>
<dbReference type="EMBL" id="CP011541">
    <property type="protein sequence ID" value="AKK02768.1"/>
    <property type="molecule type" value="Genomic_DNA"/>
</dbReference>
<dbReference type="GO" id="GO:0005737">
    <property type="term" value="C:cytoplasm"/>
    <property type="evidence" value="ECO:0007669"/>
    <property type="project" value="UniProtKB-SubCell"/>
</dbReference>
<dbReference type="InterPro" id="IPR020557">
    <property type="entry name" value="Fumarate_lyase_CS"/>
</dbReference>
<comment type="subcellular location">
    <subcellularLocation>
        <location evidence="6">Cytoplasm</location>
    </subcellularLocation>
</comment>
<dbReference type="KEGG" id="cei:CEPID_04485"/>
<comment type="function">
    <text evidence="6">Involved in the TCA cycle. Catalyzes the stereospecific interconversion of fumarate to L-malate.</text>
</comment>
<comment type="similarity">
    <text evidence="2 6">Belongs to the class-II fumarase/aspartase family. Fumarase subfamily.</text>
</comment>
<comment type="pathway">
    <text evidence="6">Carbohydrate metabolism; tricarboxylic acid cycle; (S)-malate from fumarate: step 1/1.</text>
</comment>
<comment type="catalytic activity">
    <reaction evidence="1">
        <text>L-aspartate = fumarate + NH4(+)</text>
        <dbReference type="Rhea" id="RHEA:16601"/>
        <dbReference type="ChEBI" id="CHEBI:28938"/>
        <dbReference type="ChEBI" id="CHEBI:29806"/>
        <dbReference type="ChEBI" id="CHEBI:29991"/>
        <dbReference type="EC" id="4.3.1.1"/>
    </reaction>
</comment>
<feature type="domain" description="Fumarase C C-terminal" evidence="8">
    <location>
        <begin position="404"/>
        <end position="461"/>
    </location>
</feature>
<comment type="catalytic activity">
    <reaction evidence="6">
        <text>(S)-malate = fumarate + H2O</text>
        <dbReference type="Rhea" id="RHEA:12460"/>
        <dbReference type="ChEBI" id="CHEBI:15377"/>
        <dbReference type="ChEBI" id="CHEBI:15589"/>
        <dbReference type="ChEBI" id="CHEBI:29806"/>
        <dbReference type="EC" id="4.2.1.2"/>
    </reaction>
</comment>
<dbReference type="PROSITE" id="PS00163">
    <property type="entry name" value="FUMARATE_LYASES"/>
    <property type="match status" value="1"/>
</dbReference>
<feature type="active site" evidence="6">
    <location>
        <position position="314"/>
    </location>
</feature>
<dbReference type="Pfam" id="PF10415">
    <property type="entry name" value="FumaraseC_C"/>
    <property type="match status" value="1"/>
</dbReference>
<keyword evidence="5 6" id="KW-0456">Lyase</keyword>
<dbReference type="Gene3D" id="1.10.40.30">
    <property type="entry name" value="Fumarase/aspartase (C-terminal domain)"/>
    <property type="match status" value="1"/>
</dbReference>
<sequence>MTEQEFRIEHDTMGEVKVPVNALWRAQTQRAVENFPISGRGLEAQQIRAMGLLKAACAQVNKDKGLLDATFADAIIAAGKEIAEGKHDAEFPIDVFQTGSGTSSNMNTNEVIASIAKANGVEIHPNDHVNMGQSSNDTFPTATHVAATEAAVNDLIPGLKVLHASLAKKATEWKDVVKSGRTHLMDAVPVTLGQEFAGYARQIEAGIERVEATLPRLGELPIGGTAVGTGLNTTADFGALVTEELKKLTGVAELREAKNHFEAQANRDALVEFSGAMRTIAVSLTKIANDIRWMGSGPLTGLGEIHLPDLQPGSSIMPGKVNPVLCETATQVAAQVVGNDAAVAFGGAQGAFELNVFIPMMARNVLESARLLANTSRVFAERLVDGIEPNVERMRTLAESSPSIVTPLNSAIGYEAAAKVAKTALKEGKTIRQTVIDLGFVDGEKLTEEELDKRLDVLAMANTDRDNF</sequence>
<dbReference type="NCBIfam" id="NF008909">
    <property type="entry name" value="PRK12273.1"/>
    <property type="match status" value="1"/>
</dbReference>
<feature type="site" description="Important for catalytic activity" evidence="6">
    <location>
        <position position="327"/>
    </location>
</feature>
<comment type="subunit">
    <text evidence="6">Homotetramer.</text>
</comment>
<dbReference type="FunFam" id="1.10.40.30:FF:000002">
    <property type="entry name" value="Fumarate hydratase class II"/>
    <property type="match status" value="1"/>
</dbReference>
<evidence type="ECO:0000256" key="4">
    <source>
        <dbReference type="ARBA" id="ARBA00022532"/>
    </source>
</evidence>
<dbReference type="PATRIC" id="fig|1050174.4.peg.909"/>
<keyword evidence="3 6" id="KW-0963">Cytoplasm</keyword>
<dbReference type="FunFam" id="1.20.200.10:FF:000001">
    <property type="entry name" value="Fumarate hydratase, mitochondrial"/>
    <property type="match status" value="1"/>
</dbReference>
<dbReference type="Gene3D" id="1.10.275.10">
    <property type="entry name" value="Fumarase/aspartase (N-terminal domain)"/>
    <property type="match status" value="1"/>
</dbReference>
<dbReference type="InterPro" id="IPR022761">
    <property type="entry name" value="Fumarate_lyase_N"/>
</dbReference>
<dbReference type="InterPro" id="IPR018951">
    <property type="entry name" value="Fumarase_C_C"/>
</dbReference>
<dbReference type="PANTHER" id="PTHR11444">
    <property type="entry name" value="ASPARTATEAMMONIA/ARGININOSUCCINATE/ADENYLOSUCCINATE LYASE"/>
    <property type="match status" value="1"/>
</dbReference>
<evidence type="ECO:0000256" key="6">
    <source>
        <dbReference type="HAMAP-Rule" id="MF_00743"/>
    </source>
</evidence>
<evidence type="ECO:0000259" key="8">
    <source>
        <dbReference type="Pfam" id="PF10415"/>
    </source>
</evidence>
<evidence type="ECO:0000313" key="10">
    <source>
        <dbReference type="Proteomes" id="UP000035368"/>
    </source>
</evidence>
<dbReference type="HAMAP" id="MF_00743">
    <property type="entry name" value="FumaraseC"/>
    <property type="match status" value="1"/>
</dbReference>
<feature type="binding site" description="in site B" evidence="6">
    <location>
        <begin position="124"/>
        <end position="127"/>
    </location>
    <ligand>
        <name>substrate</name>
    </ligand>
</feature>
<dbReference type="PRINTS" id="PR00145">
    <property type="entry name" value="ARGSUCLYASE"/>
</dbReference>
<keyword evidence="10" id="KW-1185">Reference proteome</keyword>
<evidence type="ECO:0000256" key="1">
    <source>
        <dbReference type="ARBA" id="ARBA00001494"/>
    </source>
</evidence>
<reference evidence="9 10" key="1">
    <citation type="submission" date="2015-05" db="EMBL/GenBank/DDBJ databases">
        <title>Complete genome sequence of Corynebacterium epidermidicanis DSM 45586, isolated from the skin of a dog suffering from pruritus.</title>
        <authorList>
            <person name="Ruckert C."/>
            <person name="Albersmeier A."/>
            <person name="Winkler A."/>
            <person name="Tauch A."/>
        </authorList>
    </citation>
    <scope>NUCLEOTIDE SEQUENCE [LARGE SCALE GENOMIC DNA]</scope>
    <source>
        <strain evidence="9 10">DSM 45586</strain>
    </source>
</reference>
<dbReference type="SUPFAM" id="SSF48557">
    <property type="entry name" value="L-aspartase-like"/>
    <property type="match status" value="1"/>
</dbReference>
<evidence type="ECO:0000256" key="5">
    <source>
        <dbReference type="ARBA" id="ARBA00023239"/>
    </source>
</evidence>
<dbReference type="GO" id="GO:0006099">
    <property type="term" value="P:tricarboxylic acid cycle"/>
    <property type="evidence" value="ECO:0007669"/>
    <property type="project" value="UniProtKB-UniRule"/>
</dbReference>
<dbReference type="OrthoDB" id="9802809at2"/>
<feature type="binding site" evidence="6">
    <location>
        <begin position="134"/>
        <end position="136"/>
    </location>
    <ligand>
        <name>substrate</name>
    </ligand>
</feature>
<dbReference type="AlphaFoldDB" id="A0A0G3GTB1"/>
<dbReference type="InterPro" id="IPR024083">
    <property type="entry name" value="Fumarase/histidase_N"/>
</dbReference>
<dbReference type="Proteomes" id="UP000035368">
    <property type="component" value="Chromosome"/>
</dbReference>
<evidence type="ECO:0000256" key="3">
    <source>
        <dbReference type="ARBA" id="ARBA00022490"/>
    </source>
</evidence>
<dbReference type="Gene3D" id="1.20.200.10">
    <property type="entry name" value="Fumarase/aspartase (Central domain)"/>
    <property type="match status" value="1"/>
</dbReference>
<gene>
    <name evidence="6 9" type="primary">fumC</name>
    <name evidence="9" type="ORF">CEPID_04485</name>
</gene>
<feature type="domain" description="Fumarate lyase N-terminal" evidence="7">
    <location>
        <begin position="14"/>
        <end position="338"/>
    </location>
</feature>
<comment type="miscellaneous">
    <text evidence="6">There are 2 substrate-binding sites: the catalytic A site, and the non-catalytic B site that may play a role in the transfer of substrate or product between the active site and the solvent. Alternatively, the B site may bind allosteric effectors.</text>
</comment>
<proteinExistence type="inferred from homology"/>
<feature type="binding site" evidence="6">
    <location>
        <begin position="320"/>
        <end position="322"/>
    </location>
    <ligand>
        <name>substrate</name>
    </ligand>
</feature>
<dbReference type="RefSeq" id="WP_047239911.1">
    <property type="nucleotide sequence ID" value="NZ_CP011541.1"/>
</dbReference>
<feature type="binding site" evidence="6">
    <location>
        <begin position="100"/>
        <end position="102"/>
    </location>
    <ligand>
        <name>substrate</name>
    </ligand>
</feature>
<dbReference type="PRINTS" id="PR00149">
    <property type="entry name" value="FUMRATELYASE"/>
</dbReference>
<feature type="binding site" evidence="6">
    <location>
        <position position="315"/>
    </location>
    <ligand>
        <name>substrate</name>
    </ligand>
</feature>
<dbReference type="PANTHER" id="PTHR11444:SF22">
    <property type="entry name" value="FUMARATE HYDRATASE CLASS II"/>
    <property type="match status" value="1"/>
</dbReference>
<accession>A0A0G3GTB1</accession>
<dbReference type="InterPro" id="IPR005677">
    <property type="entry name" value="Fum_hydII"/>
</dbReference>
<dbReference type="GO" id="GO:0008797">
    <property type="term" value="F:aspartate ammonia-lyase activity"/>
    <property type="evidence" value="ECO:0007669"/>
    <property type="project" value="UniProtKB-EC"/>
</dbReference>
<evidence type="ECO:0000259" key="7">
    <source>
        <dbReference type="Pfam" id="PF00206"/>
    </source>
</evidence>
<name>A0A0G3GTB1_9CORY</name>
<dbReference type="Pfam" id="PF00206">
    <property type="entry name" value="Lyase_1"/>
    <property type="match status" value="1"/>
</dbReference>
<dbReference type="GO" id="GO:0006106">
    <property type="term" value="P:fumarate metabolic process"/>
    <property type="evidence" value="ECO:0007669"/>
    <property type="project" value="InterPro"/>
</dbReference>
<feature type="binding site" evidence="6">
    <location>
        <position position="182"/>
    </location>
    <ligand>
        <name>substrate</name>
    </ligand>
</feature>
<feature type="active site" description="Proton donor/acceptor" evidence="6">
    <location>
        <position position="183"/>
    </location>
</feature>
<dbReference type="CDD" id="cd01362">
    <property type="entry name" value="Fumarase_classII"/>
    <property type="match status" value="1"/>
</dbReference>
<evidence type="ECO:0000313" key="9">
    <source>
        <dbReference type="EMBL" id="AKK02768.1"/>
    </source>
</evidence>
<dbReference type="UniPathway" id="UPA00223">
    <property type="reaction ID" value="UER01007"/>
</dbReference>
<organism evidence="9 10">
    <name type="scientific">Corynebacterium epidermidicanis</name>
    <dbReference type="NCBI Taxonomy" id="1050174"/>
    <lineage>
        <taxon>Bacteria</taxon>
        <taxon>Bacillati</taxon>
        <taxon>Actinomycetota</taxon>
        <taxon>Actinomycetes</taxon>
        <taxon>Mycobacteriales</taxon>
        <taxon>Corynebacteriaceae</taxon>
        <taxon>Corynebacterium</taxon>
    </lineage>
</organism>
<dbReference type="InterPro" id="IPR008948">
    <property type="entry name" value="L-Aspartase-like"/>
</dbReference>
<dbReference type="EC" id="4.2.1.2" evidence="6"/>
<dbReference type="GO" id="GO:0004333">
    <property type="term" value="F:fumarate hydratase activity"/>
    <property type="evidence" value="ECO:0007669"/>
    <property type="project" value="UniProtKB-UniRule"/>
</dbReference>
<keyword evidence="4 6" id="KW-0816">Tricarboxylic acid cycle</keyword>
<protein>
    <recommendedName>
        <fullName evidence="6">Fumarate hydratase class II</fullName>
        <shortName evidence="6">Fumarase C</shortName>
        <ecNumber evidence="6">4.2.1.2</ecNumber>
    </recommendedName>
    <alternativeName>
        <fullName evidence="6">Aerobic fumarase</fullName>
    </alternativeName>
    <alternativeName>
        <fullName evidence="6">Iron-independent fumarase</fullName>
    </alternativeName>
</protein>
<dbReference type="InterPro" id="IPR000362">
    <property type="entry name" value="Fumarate_lyase_fam"/>
</dbReference>
<dbReference type="STRING" id="1050174.CEPID_04485"/>